<gene>
    <name evidence="2" type="ORF">EPA93_32335</name>
</gene>
<sequence>MSSEALKVSPPKVFWSLLSIGIILASEIAAICSIAVLFLPSYFQNLARPPFLSFVGSWSPFLVASPLAGLLAGLPCWWLFIEHSKHVIIGRGVAVGVLSSLIAHPLVWTLVALFSPILGGAWGDTALEPNIQYVLVYSLMSLVYIGWLTATVGGVAGALLVQLRRALIDKQKGALS</sequence>
<dbReference type="OrthoDB" id="9958812at2"/>
<evidence type="ECO:0000313" key="3">
    <source>
        <dbReference type="Proteomes" id="UP000290365"/>
    </source>
</evidence>
<proteinExistence type="predicted"/>
<feature type="transmembrane region" description="Helical" evidence="1">
    <location>
        <begin position="58"/>
        <end position="81"/>
    </location>
</feature>
<feature type="transmembrane region" description="Helical" evidence="1">
    <location>
        <begin position="12"/>
        <end position="38"/>
    </location>
</feature>
<dbReference type="EMBL" id="CP035758">
    <property type="protein sequence ID" value="QBD80409.1"/>
    <property type="molecule type" value="Genomic_DNA"/>
</dbReference>
<accession>A0A4P6JXD5</accession>
<protein>
    <submittedName>
        <fullName evidence="2">Uncharacterized protein</fullName>
    </submittedName>
</protein>
<dbReference type="RefSeq" id="WP_129891473.1">
    <property type="nucleotide sequence ID" value="NZ_CP035758.1"/>
</dbReference>
<keyword evidence="1" id="KW-0812">Transmembrane</keyword>
<keyword evidence="3" id="KW-1185">Reference proteome</keyword>
<evidence type="ECO:0000256" key="1">
    <source>
        <dbReference type="SAM" id="Phobius"/>
    </source>
</evidence>
<organism evidence="2 3">
    <name type="scientific">Ktedonosporobacter rubrisoli</name>
    <dbReference type="NCBI Taxonomy" id="2509675"/>
    <lineage>
        <taxon>Bacteria</taxon>
        <taxon>Bacillati</taxon>
        <taxon>Chloroflexota</taxon>
        <taxon>Ktedonobacteria</taxon>
        <taxon>Ktedonobacterales</taxon>
        <taxon>Ktedonosporobacteraceae</taxon>
        <taxon>Ktedonosporobacter</taxon>
    </lineage>
</organism>
<dbReference type="Proteomes" id="UP000290365">
    <property type="component" value="Chromosome"/>
</dbReference>
<name>A0A4P6JXD5_KTERU</name>
<keyword evidence="1" id="KW-0472">Membrane</keyword>
<dbReference type="AlphaFoldDB" id="A0A4P6JXD5"/>
<feature type="transmembrane region" description="Helical" evidence="1">
    <location>
        <begin position="93"/>
        <end position="114"/>
    </location>
</feature>
<keyword evidence="1" id="KW-1133">Transmembrane helix</keyword>
<evidence type="ECO:0000313" key="2">
    <source>
        <dbReference type="EMBL" id="QBD80409.1"/>
    </source>
</evidence>
<reference evidence="2 3" key="1">
    <citation type="submission" date="2019-01" db="EMBL/GenBank/DDBJ databases">
        <title>Ktedonosporobacter rubrisoli SCAWS-G2.</title>
        <authorList>
            <person name="Huang Y."/>
            <person name="Yan B."/>
        </authorList>
    </citation>
    <scope>NUCLEOTIDE SEQUENCE [LARGE SCALE GENOMIC DNA]</scope>
    <source>
        <strain evidence="2 3">SCAWS-G2</strain>
    </source>
</reference>
<feature type="transmembrane region" description="Helical" evidence="1">
    <location>
        <begin position="134"/>
        <end position="161"/>
    </location>
</feature>
<dbReference type="KEGG" id="kbs:EPA93_32335"/>